<reference evidence="3" key="1">
    <citation type="journal article" date="2019" name="Int. J. Syst. Evol. Microbiol.">
        <title>The Global Catalogue of Microorganisms (GCM) 10K type strain sequencing project: providing services to taxonomists for standard genome sequencing and annotation.</title>
        <authorList>
            <consortium name="The Broad Institute Genomics Platform"/>
            <consortium name="The Broad Institute Genome Sequencing Center for Infectious Disease"/>
            <person name="Wu L."/>
            <person name="Ma J."/>
        </authorList>
    </citation>
    <scope>NUCLEOTIDE SEQUENCE [LARGE SCALE GENOMIC DNA]</scope>
    <source>
        <strain evidence="3">JCM 17106</strain>
    </source>
</reference>
<sequence length="418" mass="46121">MKKLKISIWLSMLCITISCEKTDNLSIASDSIKEISKITDAEATIILENGNSIRFHEIDDGALQGFFLLEESDCGTCSALNTISESSGTPLSGEEIFWALSEPGTIVPSFLETKSDIANAKSTALAQGWAREVTSDFPILGEEIPSRTLACKNSNFTSSIAGGFLGNPEFVALDKTPNTYKGFINDCANLTPSACNKGPRYRLHAVMKGINTWRGKICSKAIQNSTNDHNIPNTTTGSFCQSPPCSAYVGPELYFEYYAGNTWKSMKNPSGQYPEGFEVLANSTKVYTYYWSTKTDTSFRLRVKNAMGQDQFDFMMDREDVVIDDNDNDNNNDDDDDENNNTGPVPNYISVSNNDPYMVIDFTSLDSDQTTPQISIPSSALTAFENNEGGYEIPQNFCGIKIIGARSFQWMNGNNNRK</sequence>
<feature type="compositionally biased region" description="Acidic residues" evidence="1">
    <location>
        <begin position="323"/>
        <end position="339"/>
    </location>
</feature>
<dbReference type="PROSITE" id="PS51257">
    <property type="entry name" value="PROKAR_LIPOPROTEIN"/>
    <property type="match status" value="1"/>
</dbReference>
<dbReference type="EMBL" id="BAABCW010000002">
    <property type="protein sequence ID" value="GAA4110820.1"/>
    <property type="molecule type" value="Genomic_DNA"/>
</dbReference>
<evidence type="ECO:0000313" key="3">
    <source>
        <dbReference type="Proteomes" id="UP001500459"/>
    </source>
</evidence>
<organism evidence="2 3">
    <name type="scientific">Aquimarina addita</name>
    <dbReference type="NCBI Taxonomy" id="870485"/>
    <lineage>
        <taxon>Bacteria</taxon>
        <taxon>Pseudomonadati</taxon>
        <taxon>Bacteroidota</taxon>
        <taxon>Flavobacteriia</taxon>
        <taxon>Flavobacteriales</taxon>
        <taxon>Flavobacteriaceae</taxon>
        <taxon>Aquimarina</taxon>
    </lineage>
</organism>
<evidence type="ECO:0008006" key="4">
    <source>
        <dbReference type="Google" id="ProtNLM"/>
    </source>
</evidence>
<evidence type="ECO:0000256" key="1">
    <source>
        <dbReference type="SAM" id="MobiDB-lite"/>
    </source>
</evidence>
<gene>
    <name evidence="2" type="ORF">GCM10022393_08120</name>
</gene>
<keyword evidence="3" id="KW-1185">Reference proteome</keyword>
<feature type="region of interest" description="Disordered" evidence="1">
    <location>
        <begin position="323"/>
        <end position="348"/>
    </location>
</feature>
<evidence type="ECO:0000313" key="2">
    <source>
        <dbReference type="EMBL" id="GAA4110820.1"/>
    </source>
</evidence>
<dbReference type="Proteomes" id="UP001500459">
    <property type="component" value="Unassembled WGS sequence"/>
</dbReference>
<protein>
    <recommendedName>
        <fullName evidence="4">Lipoprotein</fullName>
    </recommendedName>
</protein>
<comment type="caution">
    <text evidence="2">The sequence shown here is derived from an EMBL/GenBank/DDBJ whole genome shotgun (WGS) entry which is preliminary data.</text>
</comment>
<accession>A0ABP7XCF5</accession>
<proteinExistence type="predicted"/>
<dbReference type="RefSeq" id="WP_344925002.1">
    <property type="nucleotide sequence ID" value="NZ_BAABCW010000002.1"/>
</dbReference>
<name>A0ABP7XCF5_9FLAO</name>